<dbReference type="STRING" id="1802389.A3C17_04000"/>
<dbReference type="Proteomes" id="UP000177097">
    <property type="component" value="Unassembled WGS sequence"/>
</dbReference>
<reference evidence="3 4" key="1">
    <citation type="journal article" date="2016" name="Nat. Commun.">
        <title>Thousands of microbial genomes shed light on interconnected biogeochemical processes in an aquifer system.</title>
        <authorList>
            <person name="Anantharaman K."/>
            <person name="Brown C.T."/>
            <person name="Hug L.A."/>
            <person name="Sharon I."/>
            <person name="Castelle C.J."/>
            <person name="Probst A.J."/>
            <person name="Thomas B.C."/>
            <person name="Singh A."/>
            <person name="Wilkins M.J."/>
            <person name="Karaoz U."/>
            <person name="Brodie E.L."/>
            <person name="Williams K.H."/>
            <person name="Hubbard S.S."/>
            <person name="Banfield J.F."/>
        </authorList>
    </citation>
    <scope>NUCLEOTIDE SEQUENCE [LARGE SCALE GENOMIC DNA]</scope>
</reference>
<dbReference type="Pfam" id="PF18895">
    <property type="entry name" value="T4SS_pilin"/>
    <property type="match status" value="1"/>
</dbReference>
<evidence type="ECO:0000256" key="2">
    <source>
        <dbReference type="SAM" id="SignalP"/>
    </source>
</evidence>
<feature type="transmembrane region" description="Helical" evidence="1">
    <location>
        <begin position="101"/>
        <end position="123"/>
    </location>
</feature>
<keyword evidence="1" id="KW-0812">Transmembrane</keyword>
<feature type="chain" id="PRO_5009532922" description="DUF4190 domain-containing protein" evidence="2">
    <location>
        <begin position="31"/>
        <end position="136"/>
    </location>
</feature>
<evidence type="ECO:0000313" key="3">
    <source>
        <dbReference type="EMBL" id="OGL70503.1"/>
    </source>
</evidence>
<sequence length="136" mass="14285">MAKLARIQTILLSALMILSAFSVALSPAHAQINAENTGLADSARSAGYGESPVSLPDVIGRIISILIGLIGLILFLFILYGGIMWMIARGDSTKVEKAQGIIYNAVIGVVVVLAAYAIANFVIGQFTKPETGLLNP</sequence>
<evidence type="ECO:0000313" key="4">
    <source>
        <dbReference type="Proteomes" id="UP000177097"/>
    </source>
</evidence>
<keyword evidence="1" id="KW-1133">Transmembrane helix</keyword>
<dbReference type="InterPro" id="IPR043993">
    <property type="entry name" value="T4SS_pilin"/>
</dbReference>
<keyword evidence="1" id="KW-0472">Membrane</keyword>
<keyword evidence="2" id="KW-0732">Signal</keyword>
<accession>A0A1F7TWW2</accession>
<dbReference type="EMBL" id="MGDX01000029">
    <property type="protein sequence ID" value="OGL70503.1"/>
    <property type="molecule type" value="Genomic_DNA"/>
</dbReference>
<feature type="signal peptide" evidence="2">
    <location>
        <begin position="1"/>
        <end position="30"/>
    </location>
</feature>
<name>A0A1F7TWW2_9BACT</name>
<evidence type="ECO:0000256" key="1">
    <source>
        <dbReference type="SAM" id="Phobius"/>
    </source>
</evidence>
<dbReference type="AlphaFoldDB" id="A0A1F7TWW2"/>
<evidence type="ECO:0008006" key="5">
    <source>
        <dbReference type="Google" id="ProtNLM"/>
    </source>
</evidence>
<proteinExistence type="predicted"/>
<comment type="caution">
    <text evidence="3">The sequence shown here is derived from an EMBL/GenBank/DDBJ whole genome shotgun (WGS) entry which is preliminary data.</text>
</comment>
<gene>
    <name evidence="3" type="ORF">A3C17_04000</name>
</gene>
<protein>
    <recommendedName>
        <fullName evidence="5">DUF4190 domain-containing protein</fullName>
    </recommendedName>
</protein>
<organism evidence="3 4">
    <name type="scientific">Candidatus Uhrbacteria bacterium RIFCSPHIGHO2_02_FULL_53_13</name>
    <dbReference type="NCBI Taxonomy" id="1802389"/>
    <lineage>
        <taxon>Bacteria</taxon>
        <taxon>Candidatus Uhriibacteriota</taxon>
    </lineage>
</organism>
<feature type="transmembrane region" description="Helical" evidence="1">
    <location>
        <begin position="58"/>
        <end position="80"/>
    </location>
</feature>